<dbReference type="Pfam" id="PF12551">
    <property type="entry name" value="PHBC_N"/>
    <property type="match status" value="1"/>
</dbReference>
<comment type="caution">
    <text evidence="5">The sequence shown here is derived from an EMBL/GenBank/DDBJ whole genome shotgun (WGS) entry which is preliminary data.</text>
</comment>
<evidence type="ECO:0000313" key="5">
    <source>
        <dbReference type="EMBL" id="MBN9669308.1"/>
    </source>
</evidence>
<dbReference type="InterPro" id="IPR010941">
    <property type="entry name" value="PhaC_N"/>
</dbReference>
<dbReference type="PANTHER" id="PTHR36837">
    <property type="entry name" value="POLY(3-HYDROXYALKANOATE) POLYMERASE SUBUNIT PHAC"/>
    <property type="match status" value="1"/>
</dbReference>
<dbReference type="Gene3D" id="3.40.50.1820">
    <property type="entry name" value="alpha/beta hydrolase"/>
    <property type="match status" value="1"/>
</dbReference>
<sequence>MSLGISPISLLQAWQDWAMHLAISPGKQQEILKDFFRNQVRLATFAAGCMLKGGEEQHCVDPLPQDRRFSADAWKKPPFNLFAQSFLLAEHWWQSATTGVAGVTRQHERLVEFYTRQMLDMISPGNFAFANPEVLEATAEEGGANLLRGFSYLTNDILKEAHLVRDNGNGFTPGDNVAVTPGKVVYRNDLIELIQYEPTTDVVQAEPILIVPAWIMKYYILDLSPKNSLVRYLVSQGFTVFCISWVNPNESHRDVGLEDYLKLGVMDALDAVETISGADSAHVAGYCLGGTLLAMASAAMARDGDKRIRTQTMLAAQVDFNEAGELGLFIDESQLSFIEDTMWKNGYLDQRQMAGAFQMLRSQDLVWSRMVREYLLGLRRAPNDLMAWNSDATRMPYRMHSEYLRQLYLNNELSRGRFKVDGRNVHLEDISVPVFAVGTETDHVAPWKSVFKLVHLFDTDVDFVLTSGGHNAGIVSEPGHPHRSFKTLTYKLGGPHPSSSEWTEHAPRHEGSWWPQWVKWMQKHSSGTVAAREIGNTELGYPPLCDAPGTYVMQT</sequence>
<protein>
    <submittedName>
        <fullName evidence="5">Polyhydroxyalkanoic acid synthase</fullName>
    </submittedName>
</protein>
<proteinExistence type="predicted"/>
<dbReference type="InterPro" id="IPR051321">
    <property type="entry name" value="PHA/PHB_synthase"/>
</dbReference>
<evidence type="ECO:0000259" key="3">
    <source>
        <dbReference type="Pfam" id="PF07167"/>
    </source>
</evidence>
<dbReference type="InterPro" id="IPR029058">
    <property type="entry name" value="AB_hydrolase_fold"/>
</dbReference>
<evidence type="ECO:0000256" key="2">
    <source>
        <dbReference type="ARBA" id="ARBA00023315"/>
    </source>
</evidence>
<evidence type="ECO:0000313" key="6">
    <source>
        <dbReference type="Proteomes" id="UP000664096"/>
    </source>
</evidence>
<dbReference type="PANTHER" id="PTHR36837:SF5">
    <property type="entry name" value="POLY-3-HYDROXYBUTYRATE SYNTHASE"/>
    <property type="match status" value="1"/>
</dbReference>
<evidence type="ECO:0000259" key="4">
    <source>
        <dbReference type="Pfam" id="PF12551"/>
    </source>
</evidence>
<gene>
    <name evidence="5" type="ORF">JF539_03085</name>
</gene>
<dbReference type="InterPro" id="IPR022211">
    <property type="entry name" value="PHBC_N"/>
</dbReference>
<keyword evidence="1" id="KW-0808">Transferase</keyword>
<organism evidence="5 6">
    <name type="scientific">Roseibium aggregatum</name>
    <dbReference type="NCBI Taxonomy" id="187304"/>
    <lineage>
        <taxon>Bacteria</taxon>
        <taxon>Pseudomonadati</taxon>
        <taxon>Pseudomonadota</taxon>
        <taxon>Alphaproteobacteria</taxon>
        <taxon>Hyphomicrobiales</taxon>
        <taxon>Stappiaceae</taxon>
        <taxon>Roseibium</taxon>
    </lineage>
</organism>
<reference evidence="5" key="1">
    <citation type="submission" date="2020-12" db="EMBL/GenBank/DDBJ databases">
        <title>Oil enriched cultivation method for isolating marine PHA-producing bacteria.</title>
        <authorList>
            <person name="Zheng W."/>
            <person name="Yu S."/>
            <person name="Huang Y."/>
        </authorList>
    </citation>
    <scope>NUCLEOTIDE SEQUENCE</scope>
    <source>
        <strain evidence="5">SY-2-12</strain>
    </source>
</reference>
<feature type="domain" description="Poly-beta-hydroxybutyrate polymerase N-terminal" evidence="4">
    <location>
        <begin position="2"/>
        <end position="27"/>
    </location>
</feature>
<name>A0A939EC12_9HYPH</name>
<feature type="domain" description="Poly-beta-hydroxybutyrate polymerase N-terminal" evidence="3">
    <location>
        <begin position="65"/>
        <end position="233"/>
    </location>
</feature>
<dbReference type="Pfam" id="PF07167">
    <property type="entry name" value="PhaC_N"/>
    <property type="match status" value="1"/>
</dbReference>
<accession>A0A939EC12</accession>
<dbReference type="Proteomes" id="UP000664096">
    <property type="component" value="Unassembled WGS sequence"/>
</dbReference>
<evidence type="ECO:0000256" key="1">
    <source>
        <dbReference type="ARBA" id="ARBA00022679"/>
    </source>
</evidence>
<dbReference type="GO" id="GO:0042619">
    <property type="term" value="P:poly-hydroxybutyrate biosynthetic process"/>
    <property type="evidence" value="ECO:0007669"/>
    <property type="project" value="InterPro"/>
</dbReference>
<dbReference type="GO" id="GO:0016746">
    <property type="term" value="F:acyltransferase activity"/>
    <property type="evidence" value="ECO:0007669"/>
    <property type="project" value="UniProtKB-KW"/>
</dbReference>
<dbReference type="EMBL" id="JAEKJZ010000001">
    <property type="protein sequence ID" value="MBN9669308.1"/>
    <property type="molecule type" value="Genomic_DNA"/>
</dbReference>
<keyword evidence="2" id="KW-0012">Acyltransferase</keyword>
<dbReference type="SUPFAM" id="SSF53474">
    <property type="entry name" value="alpha/beta-Hydrolases"/>
    <property type="match status" value="1"/>
</dbReference>
<dbReference type="AlphaFoldDB" id="A0A939EC12"/>